<proteinExistence type="inferred from homology"/>
<gene>
    <name evidence="2" type="ORF">EH244_19425</name>
</gene>
<protein>
    <submittedName>
        <fullName evidence="2">Tripartite tricarboxylate transporter substrate binding protein</fullName>
    </submittedName>
</protein>
<dbReference type="PIRSF" id="PIRSF017082">
    <property type="entry name" value="YflP"/>
    <property type="match status" value="1"/>
</dbReference>
<dbReference type="EMBL" id="RQXU01000011">
    <property type="protein sequence ID" value="RRH86781.1"/>
    <property type="molecule type" value="Genomic_DNA"/>
</dbReference>
<evidence type="ECO:0000313" key="2">
    <source>
        <dbReference type="EMBL" id="RRH86781.1"/>
    </source>
</evidence>
<dbReference type="Pfam" id="PF03401">
    <property type="entry name" value="TctC"/>
    <property type="match status" value="1"/>
</dbReference>
<dbReference type="RefSeq" id="WP_124959998.1">
    <property type="nucleotide sequence ID" value="NZ_CBFHCE010000047.1"/>
</dbReference>
<dbReference type="Gene3D" id="3.40.190.150">
    <property type="entry name" value="Bordetella uptake gene, domain 1"/>
    <property type="match status" value="1"/>
</dbReference>
<comment type="similarity">
    <text evidence="1">Belongs to the UPF0065 (bug) family.</text>
</comment>
<evidence type="ECO:0000313" key="3">
    <source>
        <dbReference type="Proteomes" id="UP000271590"/>
    </source>
</evidence>
<dbReference type="AlphaFoldDB" id="A0A3P3EKM9"/>
<comment type="caution">
    <text evidence="2">The sequence shown here is derived from an EMBL/GenBank/DDBJ whole genome shotgun (WGS) entry which is preliminary data.</text>
</comment>
<reference evidence="2 3" key="1">
    <citation type="submission" date="2018-11" db="EMBL/GenBank/DDBJ databases">
        <title>The genome of Variovorax sp T529.</title>
        <authorList>
            <person name="Gao J."/>
        </authorList>
    </citation>
    <scope>NUCLEOTIDE SEQUENCE [LARGE SCALE GENOMIC DNA]</scope>
    <source>
        <strain evidence="2 3">T529</strain>
    </source>
</reference>
<dbReference type="PANTHER" id="PTHR42928">
    <property type="entry name" value="TRICARBOXYLATE-BINDING PROTEIN"/>
    <property type="match status" value="1"/>
</dbReference>
<dbReference type="PANTHER" id="PTHR42928:SF5">
    <property type="entry name" value="BLR1237 PROTEIN"/>
    <property type="match status" value="1"/>
</dbReference>
<accession>A0A3P3EKM9</accession>
<dbReference type="SUPFAM" id="SSF53850">
    <property type="entry name" value="Periplasmic binding protein-like II"/>
    <property type="match status" value="1"/>
</dbReference>
<sequence>MNQHRALQRRKFVAAALGSAVLGSAWGSTYPDKPIKIVLPVSPGSAIDATARRLAPVLEGPLGQPLVIDNRPGSAGLIATSQLVRSPADGYTLAIVASTHCITPHLYKASFHPVQDVQPVVALTSGPMIFVVHASVPAKDIQQFVSYARSRPEKQSVPMGNSGNGTPLHIASALMSLKAGFTALHVPYKGIGAFSTDLAGGQVLAGFLPLVAAAALIKAGQIRALGISTLKRLPALPDVPTLAESGIPDFEVDGWLALIAPKGTPLAIVQRLNGEFNNALRTPELERFVADSGGAVIGGTAKDCESLFQRDFAGYGRLIAEAGIKAD</sequence>
<dbReference type="Proteomes" id="UP000271590">
    <property type="component" value="Unassembled WGS sequence"/>
</dbReference>
<dbReference type="InterPro" id="IPR042100">
    <property type="entry name" value="Bug_dom1"/>
</dbReference>
<dbReference type="Gene3D" id="3.40.190.10">
    <property type="entry name" value="Periplasmic binding protein-like II"/>
    <property type="match status" value="1"/>
</dbReference>
<evidence type="ECO:0000256" key="1">
    <source>
        <dbReference type="ARBA" id="ARBA00006987"/>
    </source>
</evidence>
<dbReference type="CDD" id="cd07012">
    <property type="entry name" value="PBP2_Bug_TTT"/>
    <property type="match status" value="1"/>
</dbReference>
<name>A0A3P3EKM9_9BURK</name>
<dbReference type="InterPro" id="IPR005064">
    <property type="entry name" value="BUG"/>
</dbReference>
<organism evidence="2 3">
    <name type="scientific">Variovorax beijingensis</name>
    <dbReference type="NCBI Taxonomy" id="2496117"/>
    <lineage>
        <taxon>Bacteria</taxon>
        <taxon>Pseudomonadati</taxon>
        <taxon>Pseudomonadota</taxon>
        <taxon>Betaproteobacteria</taxon>
        <taxon>Burkholderiales</taxon>
        <taxon>Comamonadaceae</taxon>
        <taxon>Variovorax</taxon>
    </lineage>
</organism>